<reference evidence="1 3" key="1">
    <citation type="submission" date="2016-11" db="EMBL/GenBank/DDBJ databases">
        <authorList>
            <person name="Jaros S."/>
            <person name="Januszkiewicz K."/>
            <person name="Wedrychowicz H."/>
        </authorList>
    </citation>
    <scope>NUCLEOTIDE SEQUENCE [LARGE SCALE GENOMIC DNA]</scope>
    <source>
        <strain evidence="1 3">DSM 784</strain>
    </source>
</reference>
<dbReference type="EMBL" id="FPIZ01000016">
    <property type="protein sequence ID" value="SFW77914.1"/>
    <property type="molecule type" value="Genomic_DNA"/>
</dbReference>
<evidence type="ECO:0000313" key="1">
    <source>
        <dbReference type="EMBL" id="SFW77914.1"/>
    </source>
</evidence>
<name>A0A1K1S181_9BACT</name>
<keyword evidence="4" id="KW-1185">Reference proteome</keyword>
<dbReference type="AlphaFoldDB" id="A0A1K1S181"/>
<evidence type="ECO:0000313" key="2">
    <source>
        <dbReference type="EMBL" id="WQG88111.1"/>
    </source>
</evidence>
<organism evidence="1 3">
    <name type="scientific">Chitinophaga sancti</name>
    <dbReference type="NCBI Taxonomy" id="1004"/>
    <lineage>
        <taxon>Bacteria</taxon>
        <taxon>Pseudomonadati</taxon>
        <taxon>Bacteroidota</taxon>
        <taxon>Chitinophagia</taxon>
        <taxon>Chitinophagales</taxon>
        <taxon>Chitinophagaceae</taxon>
        <taxon>Chitinophaga</taxon>
    </lineage>
</organism>
<gene>
    <name evidence="1" type="ORF">SAMN05661012_04541</name>
    <name evidence="2" type="ORF">SR876_24600</name>
</gene>
<dbReference type="OrthoDB" id="881402at2"/>
<dbReference type="Proteomes" id="UP000183788">
    <property type="component" value="Unassembled WGS sequence"/>
</dbReference>
<dbReference type="STRING" id="1004.SAMN05661012_04541"/>
<dbReference type="EMBL" id="CP140154">
    <property type="protein sequence ID" value="WQG88111.1"/>
    <property type="molecule type" value="Genomic_DNA"/>
</dbReference>
<evidence type="ECO:0000313" key="3">
    <source>
        <dbReference type="Proteomes" id="UP000183788"/>
    </source>
</evidence>
<protein>
    <submittedName>
        <fullName evidence="1">Uncharacterized protein</fullName>
    </submittedName>
</protein>
<evidence type="ECO:0000313" key="4">
    <source>
        <dbReference type="Proteomes" id="UP001326715"/>
    </source>
</evidence>
<dbReference type="RefSeq" id="WP_072363516.1">
    <property type="nucleotide sequence ID" value="NZ_CP139972.1"/>
</dbReference>
<sequence length="129" mass="14968">MPLKRISEQNSYTIEEDFIYLTKSDSDFQQGVGKAMLAVIHLLNQHFPDETIWCMTSHDRVILLKQDDWQTPKYVIFSALDIKQYSIEYRMPAEISPWQGAYVRGSANSPDQALEYILIALNNSDYWAS</sequence>
<accession>A0A1K1S181</accession>
<proteinExistence type="predicted"/>
<dbReference type="Proteomes" id="UP001326715">
    <property type="component" value="Chromosome"/>
</dbReference>
<reference evidence="2 4" key="2">
    <citation type="submission" date="2023-11" db="EMBL/GenBank/DDBJ databases">
        <title>MicrobeMod: A computational toolkit for identifying prokaryotic methylation and restriction-modification with nanopore sequencing.</title>
        <authorList>
            <person name="Crits-Christoph A."/>
            <person name="Kang S.C."/>
            <person name="Lee H."/>
            <person name="Ostrov N."/>
        </authorList>
    </citation>
    <scope>NUCLEOTIDE SEQUENCE [LARGE SCALE GENOMIC DNA]</scope>
    <source>
        <strain evidence="2 4">ATCC 23090</strain>
    </source>
</reference>